<gene>
    <name evidence="2" type="ORF">CHF27_002635</name>
</gene>
<feature type="transmembrane region" description="Helical" evidence="1">
    <location>
        <begin position="311"/>
        <end position="334"/>
    </location>
</feature>
<keyword evidence="1" id="KW-0472">Membrane</keyword>
<reference evidence="2 3" key="1">
    <citation type="journal article" date="2017" name="Genome Announc.">
        <title>Draft Genome Sequence of Romboutsia maritimum sp. nov. Strain CCRI-22766(T), Isolated from Coastal Estuarine Mud.</title>
        <authorList>
            <person name="Maheux A.F."/>
            <person name="Boudreau D.K."/>
            <person name="Berube E."/>
            <person name="Boissinot M."/>
            <person name="Raymond F."/>
            <person name="Brodeur S."/>
            <person name="Corbeil J."/>
            <person name="Brightwell G."/>
            <person name="Broda D."/>
            <person name="Omar R.F."/>
            <person name="Bergeron M.G."/>
        </authorList>
    </citation>
    <scope>NUCLEOTIDE SEQUENCE [LARGE SCALE GENOMIC DNA]</scope>
    <source>
        <strain evidence="2 3">CCRI-22766</strain>
    </source>
</reference>
<evidence type="ECO:0000313" key="3">
    <source>
        <dbReference type="Proteomes" id="UP000243494"/>
    </source>
</evidence>
<dbReference type="PANTHER" id="PTHR37305:SF1">
    <property type="entry name" value="MEMBRANE PROTEIN"/>
    <property type="match status" value="1"/>
</dbReference>
<dbReference type="PANTHER" id="PTHR37305">
    <property type="entry name" value="INTEGRAL MEMBRANE PROTEIN-RELATED"/>
    <property type="match status" value="1"/>
</dbReference>
<comment type="caution">
    <text evidence="2">The sequence shown here is derived from an EMBL/GenBank/DDBJ whole genome shotgun (WGS) entry which is preliminary data.</text>
</comment>
<organism evidence="2 3">
    <name type="scientific">Romboutsia maritimum</name>
    <dbReference type="NCBI Taxonomy" id="2020948"/>
    <lineage>
        <taxon>Bacteria</taxon>
        <taxon>Bacillati</taxon>
        <taxon>Bacillota</taxon>
        <taxon>Clostridia</taxon>
        <taxon>Peptostreptococcales</taxon>
        <taxon>Peptostreptococcaceae</taxon>
        <taxon>Romboutsia</taxon>
    </lineage>
</organism>
<feature type="transmembrane region" description="Helical" evidence="1">
    <location>
        <begin position="122"/>
        <end position="141"/>
    </location>
</feature>
<keyword evidence="1" id="KW-1133">Transmembrane helix</keyword>
<name>A0A371IVQ8_9FIRM</name>
<evidence type="ECO:0000256" key="1">
    <source>
        <dbReference type="SAM" id="Phobius"/>
    </source>
</evidence>
<feature type="transmembrane region" description="Helical" evidence="1">
    <location>
        <begin position="226"/>
        <end position="246"/>
    </location>
</feature>
<feature type="transmembrane region" description="Helical" evidence="1">
    <location>
        <begin position="253"/>
        <end position="273"/>
    </location>
</feature>
<keyword evidence="1" id="KW-0812">Transmembrane</keyword>
<dbReference type="AlphaFoldDB" id="A0A371IVQ8"/>
<keyword evidence="3" id="KW-1185">Reference proteome</keyword>
<protein>
    <submittedName>
        <fullName evidence="2">Uncharacterized protein</fullName>
    </submittedName>
</protein>
<dbReference type="Proteomes" id="UP000243494">
    <property type="component" value="Unassembled WGS sequence"/>
</dbReference>
<proteinExistence type="predicted"/>
<evidence type="ECO:0000313" key="2">
    <source>
        <dbReference type="EMBL" id="RDY24556.1"/>
    </source>
</evidence>
<dbReference type="OrthoDB" id="1908801at2"/>
<sequence>MIGWEIKKIIKNKSSIIALLLMSILFLQSVFVKPMLETQNEYYDEKNNKYVVDNRDGVEIASDKLSKKVSEIKETSKQNSDLATDKSTNKIINNAKEKLKKDNGENYQDIIFYQVFESRATFAIAILLIIAIIVTISSNLYTDEKLSNVSPIILASKNKKKVLNSKLLISILLPIVIYGVYIMVVFLVTSVQYGLPTTGYLQAYRIANIPMLVNPININEYIACEIGLLMIVLITISVFSGLFSFITENSVQSISAILIFIALGKLLTLLKFLPSKLLGILAQGNFIDIIMRQSQIAGNYLGDITLFSNSISISMVCILLIGIVFILGIALNIFTFKKIITK</sequence>
<dbReference type="RefSeq" id="WP_095405942.1">
    <property type="nucleotide sequence ID" value="NZ_NOJZ02000002.1"/>
</dbReference>
<accession>A0A371IVQ8</accession>
<dbReference type="EMBL" id="NOJZ02000002">
    <property type="protein sequence ID" value="RDY24556.1"/>
    <property type="molecule type" value="Genomic_DNA"/>
</dbReference>
<feature type="transmembrane region" description="Helical" evidence="1">
    <location>
        <begin position="167"/>
        <end position="188"/>
    </location>
</feature>